<sequence>MNKKKLCALVLTGVMAAQALGSSAYGAAFTDGTVQDTFSEEEQSLSEDAGSTGEPIAEPTPAAALTETPDKSEIFKGQESDVQNVEEVFSDGGEEDKFTSGPQEDEGQTGAVISEDGEKVYLDGIRYEYIPETDSYRVVDVSAGVSVSVVRAEINGKKVTEIGEDIYRIEYDDLDSEDLVYVVWGNIIIPDTVTKLADRAFAGGTCTVIDIPDSVTQIGKELFYRCAELRSIRFPAGVKVFPQGLFKECNLLETIEISPGVTEISENAMKGCPNLKKVFIPSSVTAIGENLFEESAQVSIYGEEGSYAQKYALEHQIPFVAEGSASEAENPVIDGVCYTYDAASDSYKVTGFNQDISEEVTLLNTVNGKSVTEIGENAFYYCQAVKKITVPGTIKKIGNSAFHYCTKLEGIILEEGVESLGDYVFCYDWALKEVKLPDTVTQFGACCFHDCRLDGLYLSKGLTEISDSGLEGLTLSSALTIPNGVSRIGTDAFSYFSGTEVILPSTVEIIADRAFYFAMLSEVNIPGSVQEIGVSAFEMTDVEKLNIPDSVTRLGKNVFRYCKAASITLGRGIRSIPEGAFEGTRAEALLIPDSVASIFGKAFRDTKFYRISIPASVSYIKKDAFSKNDFLTLFVKKNSLAEQYARAMKIPYDNGSIYASVVTKDGIQYQYNSGSGTYVVSKSLPDISGKVKIASAINKKKVVAIKDSAFAGQEKITEISIPKTVTSIGKDAFAYCGVKEINIPSSVTEIKDSTFNSSSLEKIVIPASVTAIRAEAFVYCQSLKEVIFPDTLKTLGRRSFYHCSSLEEIIIPGSVKTVPYECFDKCTSLKKVVLKDGVEEVESWFEGSEKVLREMHMTDSIRKTPSPKRYINCTFYGFSGTKIEEACRYYDRPFVSVGISVFRKPELTAKIFSGNSVEVYQKDRVRSADYFTYVLTKDKNFPVTGKYLYKDRKYKGSESCIFENLDNGTYYVFAQSARRKYSYAPSDKMEYSGWSAPVKVQITQNLNPCKIQKVTVKGNTVTVTVKSVPGAEGYGIVLSEDRSKDGCQKLLKPLGIKYGSKNNTSTTYTFKNVKPGVYCVLARAYKKLGGGQTVYSKWSGYSRMISL</sequence>
<feature type="compositionally biased region" description="Low complexity" evidence="1">
    <location>
        <begin position="52"/>
        <end position="67"/>
    </location>
</feature>
<dbReference type="InterPro" id="IPR026906">
    <property type="entry name" value="LRR_5"/>
</dbReference>
<reference evidence="3" key="1">
    <citation type="journal article" date="2021" name="PeerJ">
        <title>Extensive microbial diversity within the chicken gut microbiome revealed by metagenomics and culture.</title>
        <authorList>
            <person name="Gilroy R."/>
            <person name="Ravi A."/>
            <person name="Getino M."/>
            <person name="Pursley I."/>
            <person name="Horton D.L."/>
            <person name="Alikhan N.F."/>
            <person name="Baker D."/>
            <person name="Gharbi K."/>
            <person name="Hall N."/>
            <person name="Watson M."/>
            <person name="Adriaenssens E.M."/>
            <person name="Foster-Nyarko E."/>
            <person name="Jarju S."/>
            <person name="Secka A."/>
            <person name="Antonio M."/>
            <person name="Oren A."/>
            <person name="Chaudhuri R.R."/>
            <person name="La Ragione R."/>
            <person name="Hildebrand F."/>
            <person name="Pallen M.J."/>
        </authorList>
    </citation>
    <scope>NUCLEOTIDE SEQUENCE</scope>
    <source>
        <strain evidence="3">ChiSjej1B19-5720</strain>
    </source>
</reference>
<protein>
    <submittedName>
        <fullName evidence="3">Leucine-rich repeat domain-containing protein</fullName>
    </submittedName>
</protein>
<accession>A0A9D2LRV0</accession>
<feature type="signal peptide" evidence="2">
    <location>
        <begin position="1"/>
        <end position="19"/>
    </location>
</feature>
<feature type="chain" id="PRO_5039249134" evidence="2">
    <location>
        <begin position="20"/>
        <end position="1107"/>
    </location>
</feature>
<dbReference type="Gene3D" id="3.80.10.10">
    <property type="entry name" value="Ribonuclease Inhibitor"/>
    <property type="match status" value="3"/>
</dbReference>
<comment type="caution">
    <text evidence="3">The sequence shown here is derived from an EMBL/GenBank/DDBJ whole genome shotgun (WGS) entry which is preliminary data.</text>
</comment>
<dbReference type="Proteomes" id="UP000823842">
    <property type="component" value="Unassembled WGS sequence"/>
</dbReference>
<name>A0A9D2LRV0_9FIRM</name>
<reference evidence="3" key="2">
    <citation type="submission" date="2021-04" db="EMBL/GenBank/DDBJ databases">
        <authorList>
            <person name="Gilroy R."/>
        </authorList>
    </citation>
    <scope>NUCLEOTIDE SEQUENCE</scope>
    <source>
        <strain evidence="3">ChiSjej1B19-5720</strain>
    </source>
</reference>
<organism evidence="3 4">
    <name type="scientific">Candidatus Blautia faecavium</name>
    <dbReference type="NCBI Taxonomy" id="2838487"/>
    <lineage>
        <taxon>Bacteria</taxon>
        <taxon>Bacillati</taxon>
        <taxon>Bacillota</taxon>
        <taxon>Clostridia</taxon>
        <taxon>Lachnospirales</taxon>
        <taxon>Lachnospiraceae</taxon>
        <taxon>Blautia</taxon>
    </lineage>
</organism>
<dbReference type="PANTHER" id="PTHR45661:SF3">
    <property type="entry name" value="IG-LIKE DOMAIN-CONTAINING PROTEIN"/>
    <property type="match status" value="1"/>
</dbReference>
<feature type="region of interest" description="Disordered" evidence="1">
    <location>
        <begin position="35"/>
        <end position="71"/>
    </location>
</feature>
<dbReference type="InterPro" id="IPR053139">
    <property type="entry name" value="Surface_bspA-like"/>
</dbReference>
<dbReference type="Pfam" id="PF13306">
    <property type="entry name" value="LRR_5"/>
    <property type="match status" value="4"/>
</dbReference>
<evidence type="ECO:0000256" key="2">
    <source>
        <dbReference type="SAM" id="SignalP"/>
    </source>
</evidence>
<dbReference type="PANTHER" id="PTHR45661">
    <property type="entry name" value="SURFACE ANTIGEN"/>
    <property type="match status" value="1"/>
</dbReference>
<keyword evidence="2" id="KW-0732">Signal</keyword>
<proteinExistence type="predicted"/>
<dbReference type="EMBL" id="DWYZ01000104">
    <property type="protein sequence ID" value="HJB28217.1"/>
    <property type="molecule type" value="Genomic_DNA"/>
</dbReference>
<evidence type="ECO:0000256" key="1">
    <source>
        <dbReference type="SAM" id="MobiDB-lite"/>
    </source>
</evidence>
<evidence type="ECO:0000313" key="3">
    <source>
        <dbReference type="EMBL" id="HJB28217.1"/>
    </source>
</evidence>
<dbReference type="AlphaFoldDB" id="A0A9D2LRV0"/>
<gene>
    <name evidence="3" type="ORF">IAA06_05430</name>
</gene>
<evidence type="ECO:0000313" key="4">
    <source>
        <dbReference type="Proteomes" id="UP000823842"/>
    </source>
</evidence>
<dbReference type="InterPro" id="IPR032675">
    <property type="entry name" value="LRR_dom_sf"/>
</dbReference>
<dbReference type="SUPFAM" id="SSF52058">
    <property type="entry name" value="L domain-like"/>
    <property type="match status" value="3"/>
</dbReference>